<evidence type="ECO:0000256" key="12">
    <source>
        <dbReference type="ARBA" id="ARBA00023136"/>
    </source>
</evidence>
<dbReference type="PANTHER" id="PTHR41523:SF8">
    <property type="entry name" value="ETHYLENE RESPONSE SENSOR PROTEIN"/>
    <property type="match status" value="1"/>
</dbReference>
<comment type="caution">
    <text evidence="17">The sequence shown here is derived from an EMBL/GenBank/DDBJ whole genome shotgun (WGS) entry which is preliminary data.</text>
</comment>
<evidence type="ECO:0000256" key="10">
    <source>
        <dbReference type="ARBA" id="ARBA00022989"/>
    </source>
</evidence>
<accession>A0A916YKS4</accession>
<evidence type="ECO:0000256" key="11">
    <source>
        <dbReference type="ARBA" id="ARBA00023012"/>
    </source>
</evidence>
<dbReference type="GO" id="GO:0004673">
    <property type="term" value="F:protein histidine kinase activity"/>
    <property type="evidence" value="ECO:0007669"/>
    <property type="project" value="UniProtKB-EC"/>
</dbReference>
<evidence type="ECO:0000256" key="1">
    <source>
        <dbReference type="ARBA" id="ARBA00000085"/>
    </source>
</evidence>
<comment type="catalytic activity">
    <reaction evidence="1">
        <text>ATP + protein L-histidine = ADP + protein N-phospho-L-histidine.</text>
        <dbReference type="EC" id="2.7.13.3"/>
    </reaction>
</comment>
<dbReference type="InterPro" id="IPR038318">
    <property type="entry name" value="KdpD_sf"/>
</dbReference>
<dbReference type="Pfam" id="PF13493">
    <property type="entry name" value="DUF4118"/>
    <property type="match status" value="1"/>
</dbReference>
<evidence type="ECO:0000256" key="4">
    <source>
        <dbReference type="ARBA" id="ARBA00022553"/>
    </source>
</evidence>
<dbReference type="AlphaFoldDB" id="A0A916YKS4"/>
<feature type="transmembrane region" description="Helical" evidence="13">
    <location>
        <begin position="44"/>
        <end position="65"/>
    </location>
</feature>
<evidence type="ECO:0000256" key="7">
    <source>
        <dbReference type="ARBA" id="ARBA00022741"/>
    </source>
</evidence>
<comment type="subcellular location">
    <subcellularLocation>
        <location evidence="2">Membrane</location>
        <topology evidence="2">Multi-pass membrane protein</topology>
    </subcellularLocation>
</comment>
<evidence type="ECO:0000256" key="6">
    <source>
        <dbReference type="ARBA" id="ARBA00022692"/>
    </source>
</evidence>
<dbReference type="Gene3D" id="1.20.120.620">
    <property type="entry name" value="Backbone structure of the membrane domain of e. Coli histidine kinase receptor kdpd"/>
    <property type="match status" value="1"/>
</dbReference>
<dbReference type="InterPro" id="IPR003594">
    <property type="entry name" value="HATPase_dom"/>
</dbReference>
<dbReference type="InterPro" id="IPR036890">
    <property type="entry name" value="HATPase_C_sf"/>
</dbReference>
<gene>
    <name evidence="17" type="ORF">GCM10010989_23470</name>
</gene>
<dbReference type="GO" id="GO:0005524">
    <property type="term" value="F:ATP binding"/>
    <property type="evidence" value="ECO:0007669"/>
    <property type="project" value="UniProtKB-KW"/>
</dbReference>
<evidence type="ECO:0000256" key="2">
    <source>
        <dbReference type="ARBA" id="ARBA00004141"/>
    </source>
</evidence>
<evidence type="ECO:0000256" key="8">
    <source>
        <dbReference type="ARBA" id="ARBA00022777"/>
    </source>
</evidence>
<keyword evidence="9" id="KW-0067">ATP-binding</keyword>
<keyword evidence="4" id="KW-0597">Phosphoprotein</keyword>
<dbReference type="Pfam" id="PF07568">
    <property type="entry name" value="HisKA_2"/>
    <property type="match status" value="1"/>
</dbReference>
<dbReference type="PROSITE" id="PS51257">
    <property type="entry name" value="PROKAR_LIPOPROTEIN"/>
    <property type="match status" value="1"/>
</dbReference>
<evidence type="ECO:0000256" key="13">
    <source>
        <dbReference type="SAM" id="Phobius"/>
    </source>
</evidence>
<dbReference type="GO" id="GO:0000160">
    <property type="term" value="P:phosphorelay signal transduction system"/>
    <property type="evidence" value="ECO:0007669"/>
    <property type="project" value="UniProtKB-KW"/>
</dbReference>
<feature type="transmembrane region" description="Helical" evidence="13">
    <location>
        <begin position="21"/>
        <end position="38"/>
    </location>
</feature>
<sequence>MFQRLATFDVSAGFASPAAKLGAQALFGLACALAMIGTRSLLDLVAPTSGPFALVYPTVLIATLFGHWRAGLVAYLFSFFWAWWFVLPSVGSFQFVVPTDPSRVVINASAVAVIALLAETFRRAVQTAAEARDAEIERRGLLMAELEHRTKNNFALVASLLELQKRRTDDEAVISALGEATGRVHTFARAYANLVDSQGEGSSVEMRDYLEEVILRVREGAFADNVAVQTDIASCVLPRQVAVALGLFVNEAITNCAKYAFPEGRAGSVDVGFTCDGSGWSVTVRDDGVGNSIQPEVEEAPLRRGGGMGTGLMHAFARQAGAEMSVEPTNRGHCVKLVSEPV</sequence>
<dbReference type="Proteomes" id="UP000598997">
    <property type="component" value="Unassembled WGS sequence"/>
</dbReference>
<evidence type="ECO:0000313" key="17">
    <source>
        <dbReference type="EMBL" id="GGD48465.1"/>
    </source>
</evidence>
<reference evidence="17 18" key="1">
    <citation type="journal article" date="2014" name="Int. J. Syst. Evol. Microbiol.">
        <title>Complete genome sequence of Corynebacterium casei LMG S-19264T (=DSM 44701T), isolated from a smear-ripened cheese.</title>
        <authorList>
            <consortium name="US DOE Joint Genome Institute (JGI-PGF)"/>
            <person name="Walter F."/>
            <person name="Albersmeier A."/>
            <person name="Kalinowski J."/>
            <person name="Ruckert C."/>
        </authorList>
    </citation>
    <scope>NUCLEOTIDE SEQUENCE [LARGE SCALE GENOMIC DNA]</scope>
    <source>
        <strain evidence="17 18">CGMCC 1.15358</strain>
    </source>
</reference>
<evidence type="ECO:0000256" key="9">
    <source>
        <dbReference type="ARBA" id="ARBA00022840"/>
    </source>
</evidence>
<feature type="transmembrane region" description="Helical" evidence="13">
    <location>
        <begin position="72"/>
        <end position="95"/>
    </location>
</feature>
<keyword evidence="10 13" id="KW-1133">Transmembrane helix</keyword>
<name>A0A916YKS4_9SPHN</name>
<keyword evidence="6 13" id="KW-0812">Transmembrane</keyword>
<dbReference type="RefSeq" id="WP_066763844.1">
    <property type="nucleotide sequence ID" value="NZ_BMIO01000007.1"/>
</dbReference>
<dbReference type="InterPro" id="IPR011495">
    <property type="entry name" value="Sig_transdc_His_kin_sub2_dim/P"/>
</dbReference>
<evidence type="ECO:0000256" key="3">
    <source>
        <dbReference type="ARBA" id="ARBA00012438"/>
    </source>
</evidence>
<dbReference type="GO" id="GO:0016020">
    <property type="term" value="C:membrane"/>
    <property type="evidence" value="ECO:0007669"/>
    <property type="project" value="UniProtKB-SubCell"/>
</dbReference>
<dbReference type="SUPFAM" id="SSF55874">
    <property type="entry name" value="ATPase domain of HSP90 chaperone/DNA topoisomerase II/histidine kinase"/>
    <property type="match status" value="1"/>
</dbReference>
<evidence type="ECO:0000259" key="14">
    <source>
        <dbReference type="Pfam" id="PF07568"/>
    </source>
</evidence>
<keyword evidence="5" id="KW-0808">Transferase</keyword>
<evidence type="ECO:0000256" key="5">
    <source>
        <dbReference type="ARBA" id="ARBA00022679"/>
    </source>
</evidence>
<dbReference type="EMBL" id="BMIO01000007">
    <property type="protein sequence ID" value="GGD48465.1"/>
    <property type="molecule type" value="Genomic_DNA"/>
</dbReference>
<evidence type="ECO:0000259" key="15">
    <source>
        <dbReference type="Pfam" id="PF13493"/>
    </source>
</evidence>
<dbReference type="EC" id="2.7.13.3" evidence="3"/>
<keyword evidence="11" id="KW-0902">Two-component regulatory system</keyword>
<dbReference type="PANTHER" id="PTHR41523">
    <property type="entry name" value="TWO-COMPONENT SYSTEM SENSOR PROTEIN"/>
    <property type="match status" value="1"/>
</dbReference>
<dbReference type="InterPro" id="IPR025201">
    <property type="entry name" value="KdpD_TM"/>
</dbReference>
<evidence type="ECO:0000313" key="18">
    <source>
        <dbReference type="Proteomes" id="UP000598997"/>
    </source>
</evidence>
<dbReference type="Gene3D" id="3.30.565.10">
    <property type="entry name" value="Histidine kinase-like ATPase, C-terminal domain"/>
    <property type="match status" value="1"/>
</dbReference>
<evidence type="ECO:0000259" key="16">
    <source>
        <dbReference type="Pfam" id="PF13581"/>
    </source>
</evidence>
<dbReference type="Pfam" id="PF13581">
    <property type="entry name" value="HATPase_c_2"/>
    <property type="match status" value="1"/>
</dbReference>
<feature type="domain" description="Histidine kinase/HSP90-like ATPase" evidence="16">
    <location>
        <begin position="237"/>
        <end position="337"/>
    </location>
</feature>
<keyword evidence="12 13" id="KW-0472">Membrane</keyword>
<keyword evidence="7" id="KW-0547">Nucleotide-binding</keyword>
<keyword evidence="18" id="KW-1185">Reference proteome</keyword>
<keyword evidence="8" id="KW-0418">Kinase</keyword>
<feature type="domain" description="Sensor protein KdpD transmembrane" evidence="15">
    <location>
        <begin position="29"/>
        <end position="130"/>
    </location>
</feature>
<protein>
    <recommendedName>
        <fullName evidence="3">histidine kinase</fullName>
        <ecNumber evidence="3">2.7.13.3</ecNumber>
    </recommendedName>
</protein>
<organism evidence="17 18">
    <name type="scientific">Croceicoccus pelagius</name>
    <dbReference type="NCBI Taxonomy" id="1703341"/>
    <lineage>
        <taxon>Bacteria</taxon>
        <taxon>Pseudomonadati</taxon>
        <taxon>Pseudomonadota</taxon>
        <taxon>Alphaproteobacteria</taxon>
        <taxon>Sphingomonadales</taxon>
        <taxon>Erythrobacteraceae</taxon>
        <taxon>Croceicoccus</taxon>
    </lineage>
</organism>
<proteinExistence type="predicted"/>
<feature type="domain" description="Signal transduction histidine kinase subgroup 2 dimerisation and phosphoacceptor" evidence="14">
    <location>
        <begin position="145"/>
        <end position="216"/>
    </location>
</feature>